<keyword evidence="7 10" id="KW-0009">Actin-binding</keyword>
<evidence type="ECO:0000256" key="7">
    <source>
        <dbReference type="ARBA" id="ARBA00023203"/>
    </source>
</evidence>
<dbReference type="InterPro" id="IPR004018">
    <property type="entry name" value="RPEL_repeat"/>
</dbReference>
<keyword evidence="5" id="KW-0677">Repeat</keyword>
<dbReference type="GO" id="GO:0001755">
    <property type="term" value="P:neural crest cell migration"/>
    <property type="evidence" value="ECO:0007669"/>
    <property type="project" value="UniProtKB-UniRule"/>
</dbReference>
<reference evidence="13" key="1">
    <citation type="submission" date="2025-08" db="UniProtKB">
        <authorList>
            <consortium name="Ensembl"/>
        </authorList>
    </citation>
    <scope>IDENTIFICATION</scope>
</reference>
<evidence type="ECO:0000313" key="13">
    <source>
        <dbReference type="Ensembl" id="ENSMMOP00000019012.1"/>
    </source>
</evidence>
<dbReference type="GO" id="GO:0051726">
    <property type="term" value="P:regulation of cell cycle"/>
    <property type="evidence" value="ECO:0007669"/>
    <property type="project" value="UniProtKB-UniRule"/>
</dbReference>
<evidence type="ECO:0000256" key="10">
    <source>
        <dbReference type="RuleBase" id="RU367131"/>
    </source>
</evidence>
<dbReference type="PROSITE" id="PS51073">
    <property type="entry name" value="RPEL"/>
    <property type="match status" value="1"/>
</dbReference>
<keyword evidence="3 10" id="KW-0217">Developmental protein</keyword>
<accession>A0A3Q3X1Q2</accession>
<keyword evidence="12" id="KW-0472">Membrane</keyword>
<dbReference type="GO" id="GO:0001843">
    <property type="term" value="P:neural tube closure"/>
    <property type="evidence" value="ECO:0007669"/>
    <property type="project" value="UniProtKB-UniRule"/>
</dbReference>
<reference evidence="13" key="2">
    <citation type="submission" date="2025-09" db="UniProtKB">
        <authorList>
            <consortium name="Ensembl"/>
        </authorList>
    </citation>
    <scope>IDENTIFICATION</scope>
</reference>
<evidence type="ECO:0000256" key="2">
    <source>
        <dbReference type="ARBA" id="ARBA00011844"/>
    </source>
</evidence>
<feature type="repeat" description="RPEL" evidence="9">
    <location>
        <begin position="59"/>
        <end position="84"/>
    </location>
</feature>
<keyword evidence="8 10" id="KW-0966">Cell projection</keyword>
<dbReference type="PANTHER" id="PTHR12751">
    <property type="entry name" value="PHOSPHATASE AND ACTIN REGULATOR PHACTR"/>
    <property type="match status" value="1"/>
</dbReference>
<dbReference type="GO" id="GO:2001045">
    <property type="term" value="P:negative regulation of integrin-mediated signaling pathway"/>
    <property type="evidence" value="ECO:0007669"/>
    <property type="project" value="UniProtKB-UniRule"/>
</dbReference>
<dbReference type="GO" id="GO:0048484">
    <property type="term" value="P:enteric nervous system development"/>
    <property type="evidence" value="ECO:0007669"/>
    <property type="project" value="UniProtKB-UniRule"/>
</dbReference>
<name>A0A3Q3X1Q2_MOLML</name>
<proteinExistence type="inferred from homology"/>
<protein>
    <recommendedName>
        <fullName evidence="10">Phosphatase and actin regulator 4</fullName>
    </recommendedName>
</protein>
<dbReference type="Proteomes" id="UP000261620">
    <property type="component" value="Unplaced"/>
</dbReference>
<dbReference type="GO" id="GO:0003779">
    <property type="term" value="F:actin binding"/>
    <property type="evidence" value="ECO:0007669"/>
    <property type="project" value="UniProtKB-UniRule"/>
</dbReference>
<dbReference type="GO" id="GO:0007266">
    <property type="term" value="P:Rho protein signal transduction"/>
    <property type="evidence" value="ECO:0007669"/>
    <property type="project" value="UniProtKB-UniRule"/>
</dbReference>
<sequence>MGNTAADLQQSSTQGEDGNSGGGTPPTKRKGKFSKMGRIFKPWKWRKKKPSEKFTETSIALERKISVRKSRHELIARGVLKDFPENGRSSFLLIKIAPPLMILTACVFMGQRAMM</sequence>
<dbReference type="AlphaFoldDB" id="A0A3Q3X1Q2"/>
<feature type="transmembrane region" description="Helical" evidence="12">
    <location>
        <begin position="90"/>
        <end position="110"/>
    </location>
</feature>
<evidence type="ECO:0000256" key="5">
    <source>
        <dbReference type="ARBA" id="ARBA00022737"/>
    </source>
</evidence>
<dbReference type="GO" id="GO:0005737">
    <property type="term" value="C:cytoplasm"/>
    <property type="evidence" value="ECO:0007669"/>
    <property type="project" value="UniProtKB-SubCell"/>
</dbReference>
<dbReference type="GO" id="GO:0008157">
    <property type="term" value="F:protein phosphatase 1 binding"/>
    <property type="evidence" value="ECO:0007669"/>
    <property type="project" value="UniProtKB-UniRule"/>
</dbReference>
<dbReference type="OMA" id="KDFPENG"/>
<keyword evidence="12" id="KW-0812">Transmembrane</keyword>
<evidence type="ECO:0000313" key="14">
    <source>
        <dbReference type="Proteomes" id="UP000261620"/>
    </source>
</evidence>
<keyword evidence="12" id="KW-1133">Transmembrane helix</keyword>
<dbReference type="Pfam" id="PF02755">
    <property type="entry name" value="RPEL"/>
    <property type="match status" value="1"/>
</dbReference>
<evidence type="ECO:0000256" key="1">
    <source>
        <dbReference type="ARBA" id="ARBA00009795"/>
    </source>
</evidence>
<evidence type="ECO:0000256" key="11">
    <source>
        <dbReference type="SAM" id="MobiDB-lite"/>
    </source>
</evidence>
<feature type="region of interest" description="Disordered" evidence="11">
    <location>
        <begin position="1"/>
        <end position="34"/>
    </location>
</feature>
<dbReference type="GO" id="GO:0072542">
    <property type="term" value="F:protein phosphatase activator activity"/>
    <property type="evidence" value="ECO:0007669"/>
    <property type="project" value="UniProtKB-UniRule"/>
</dbReference>
<comment type="subunit">
    <text evidence="2 10">Binds PPP1CA and actin.</text>
</comment>
<evidence type="ECO:0000256" key="9">
    <source>
        <dbReference type="PROSITE-ProRule" id="PRU00401"/>
    </source>
</evidence>
<dbReference type="Ensembl" id="ENSMMOT00000019327.1">
    <property type="protein sequence ID" value="ENSMMOP00000019012.1"/>
    <property type="gene ID" value="ENSMMOG00000014396.1"/>
</dbReference>
<keyword evidence="6 10" id="KW-0524">Neurogenesis</keyword>
<evidence type="ECO:0000256" key="3">
    <source>
        <dbReference type="ARBA" id="ARBA00022473"/>
    </source>
</evidence>
<dbReference type="GO" id="GO:0030027">
    <property type="term" value="C:lamellipodium"/>
    <property type="evidence" value="ECO:0007669"/>
    <property type="project" value="UniProtKB-SubCell"/>
</dbReference>
<comment type="similarity">
    <text evidence="1 10">Belongs to the phosphatase and actin regulator family.</text>
</comment>
<feature type="compositionally biased region" description="Polar residues" evidence="11">
    <location>
        <begin position="1"/>
        <end position="17"/>
    </location>
</feature>
<dbReference type="GO" id="GO:0030036">
    <property type="term" value="P:actin cytoskeleton organization"/>
    <property type="evidence" value="ECO:0007669"/>
    <property type="project" value="UniProtKB-UniRule"/>
</dbReference>
<dbReference type="STRING" id="94237.ENSMMOP00000019012"/>
<evidence type="ECO:0000256" key="12">
    <source>
        <dbReference type="SAM" id="Phobius"/>
    </source>
</evidence>
<organism evidence="13 14">
    <name type="scientific">Mola mola</name>
    <name type="common">Ocean sunfish</name>
    <name type="synonym">Tetraodon mola</name>
    <dbReference type="NCBI Taxonomy" id="94237"/>
    <lineage>
        <taxon>Eukaryota</taxon>
        <taxon>Metazoa</taxon>
        <taxon>Chordata</taxon>
        <taxon>Craniata</taxon>
        <taxon>Vertebrata</taxon>
        <taxon>Euteleostomi</taxon>
        <taxon>Actinopterygii</taxon>
        <taxon>Neopterygii</taxon>
        <taxon>Teleostei</taxon>
        <taxon>Neoteleostei</taxon>
        <taxon>Acanthomorphata</taxon>
        <taxon>Eupercaria</taxon>
        <taxon>Tetraodontiformes</taxon>
        <taxon>Molidae</taxon>
        <taxon>Mola</taxon>
    </lineage>
</organism>
<evidence type="ECO:0000256" key="6">
    <source>
        <dbReference type="ARBA" id="ARBA00022902"/>
    </source>
</evidence>
<keyword evidence="14" id="KW-1185">Reference proteome</keyword>
<comment type="function">
    <text evidence="10">Regulator of protein phosphatase 1 (PP1) required for neural tube and optic fissure closure, and enteric neural crest cell (ENCCs) migration during development. Acts as an activator of PP1. During neural tube closure, localizes to the ventral neural tube and activates PP1, leading to down-regulate cell proliferation within cranial neural tissue and the neural retina. Also acts as a regulator of migration of enteric neural crest cells (ENCCs) by activating PP1, leading to repression of the integrin signaling through the rho/rock pathway.</text>
</comment>
<keyword evidence="4 10" id="KW-0963">Cytoplasm</keyword>
<dbReference type="GO" id="GO:0061386">
    <property type="term" value="P:closure of optic fissure"/>
    <property type="evidence" value="ECO:0007669"/>
    <property type="project" value="UniProtKB-UniRule"/>
</dbReference>
<dbReference type="PANTHER" id="PTHR12751:SF4">
    <property type="entry name" value="PHOSPHATASE AND ACTIN REGULATOR 4"/>
    <property type="match status" value="1"/>
</dbReference>
<evidence type="ECO:0000256" key="8">
    <source>
        <dbReference type="ARBA" id="ARBA00023273"/>
    </source>
</evidence>
<comment type="subcellular location">
    <subcellularLocation>
        <location evidence="10">Cytoplasm</location>
    </subcellularLocation>
    <subcellularLocation>
        <location evidence="10">Cell projection</location>
        <location evidence="10">Lamellipodium</location>
    </subcellularLocation>
</comment>
<evidence type="ECO:0000256" key="4">
    <source>
        <dbReference type="ARBA" id="ARBA00022490"/>
    </source>
</evidence>